<protein>
    <submittedName>
        <fullName evidence="2">Uncharacterized protein</fullName>
    </submittedName>
</protein>
<dbReference type="AlphaFoldDB" id="B4VNC7"/>
<proteinExistence type="predicted"/>
<evidence type="ECO:0000313" key="2">
    <source>
        <dbReference type="EMBL" id="EDX76301.1"/>
    </source>
</evidence>
<accession>B4VNC7</accession>
<dbReference type="EMBL" id="DS989846">
    <property type="protein sequence ID" value="EDX76301.1"/>
    <property type="molecule type" value="Genomic_DNA"/>
</dbReference>
<gene>
    <name evidence="2" type="ORF">MC7420_4557</name>
</gene>
<sequence>MKQIGSHYLDRKYSQQSSFDDETANVRTKLAMPSNPRGIVFNLD</sequence>
<name>B4VNC7_9CYAN</name>
<reference evidence="2 3" key="1">
    <citation type="submission" date="2008-07" db="EMBL/GenBank/DDBJ databases">
        <authorList>
            <person name="Tandeau de Marsac N."/>
            <person name="Ferriera S."/>
            <person name="Johnson J."/>
            <person name="Kravitz S."/>
            <person name="Beeson K."/>
            <person name="Sutton G."/>
            <person name="Rogers Y.-H."/>
            <person name="Friedman R."/>
            <person name="Frazier M."/>
            <person name="Venter J.C."/>
        </authorList>
    </citation>
    <scope>NUCLEOTIDE SEQUENCE [LARGE SCALE GENOMIC DNA]</scope>
    <source>
        <strain evidence="2 3">PCC 7420</strain>
    </source>
</reference>
<dbReference type="Proteomes" id="UP000003835">
    <property type="component" value="Unassembled WGS sequence"/>
</dbReference>
<dbReference type="HOGENOM" id="CLU_3214847_0_0_3"/>
<feature type="region of interest" description="Disordered" evidence="1">
    <location>
        <begin position="1"/>
        <end position="21"/>
    </location>
</feature>
<organism evidence="2 3">
    <name type="scientific">Coleofasciculus chthonoplastes PCC 7420</name>
    <dbReference type="NCBI Taxonomy" id="118168"/>
    <lineage>
        <taxon>Bacteria</taxon>
        <taxon>Bacillati</taxon>
        <taxon>Cyanobacteriota</taxon>
        <taxon>Cyanophyceae</taxon>
        <taxon>Coleofasciculales</taxon>
        <taxon>Coleofasciculaceae</taxon>
        <taxon>Coleofasciculus</taxon>
    </lineage>
</organism>
<evidence type="ECO:0000256" key="1">
    <source>
        <dbReference type="SAM" id="MobiDB-lite"/>
    </source>
</evidence>
<keyword evidence="3" id="KW-1185">Reference proteome</keyword>
<evidence type="ECO:0000313" key="3">
    <source>
        <dbReference type="Proteomes" id="UP000003835"/>
    </source>
</evidence>